<evidence type="ECO:0000313" key="1">
    <source>
        <dbReference type="EMBL" id="TWU15224.1"/>
    </source>
</evidence>
<protein>
    <submittedName>
        <fullName evidence="1">Uncharacterized protein</fullName>
    </submittedName>
</protein>
<reference evidence="1 2" key="1">
    <citation type="journal article" date="2020" name="Antonie Van Leeuwenhoek">
        <title>Rhodopirellula heiligendammensis sp. nov., Rhodopirellula pilleata sp. nov., and Rhodopirellula solitaria sp. nov. isolated from natural or artificial marine surfaces in Northern Germany and California, USA, and emended description of the genus Rhodopirellula.</title>
        <authorList>
            <person name="Kallscheuer N."/>
            <person name="Wiegand S."/>
            <person name="Jogler M."/>
            <person name="Boedeker C."/>
            <person name="Peeters S.H."/>
            <person name="Rast P."/>
            <person name="Heuer A."/>
            <person name="Jetten M.S.M."/>
            <person name="Rohde M."/>
            <person name="Jogler C."/>
        </authorList>
    </citation>
    <scope>NUCLEOTIDE SEQUENCE [LARGE SCALE GENOMIC DNA]</scope>
    <source>
        <strain evidence="1 2">Poly21</strain>
    </source>
</reference>
<proteinExistence type="predicted"/>
<comment type="caution">
    <text evidence="1">The sequence shown here is derived from an EMBL/GenBank/DDBJ whole genome shotgun (WGS) entry which is preliminary data.</text>
</comment>
<accession>A0A5C6BWR0</accession>
<evidence type="ECO:0000313" key="2">
    <source>
        <dbReference type="Proteomes" id="UP000319908"/>
    </source>
</evidence>
<sequence>MIAQLSELTTIRTTCSRLETSRDLDGGLAAELVNERLVSHRQGAYLFGNLISVGISLSIDLSSLLDHLFKLPDSIGDSILWRQPRE</sequence>
<dbReference type="AlphaFoldDB" id="A0A5C6BWR0"/>
<name>A0A5C6BWR0_9BACT</name>
<keyword evidence="2" id="KW-1185">Reference proteome</keyword>
<dbReference type="Proteomes" id="UP000319908">
    <property type="component" value="Unassembled WGS sequence"/>
</dbReference>
<dbReference type="EMBL" id="SJPU01000002">
    <property type="protein sequence ID" value="TWU15224.1"/>
    <property type="molecule type" value="Genomic_DNA"/>
</dbReference>
<organism evidence="1 2">
    <name type="scientific">Allorhodopirellula heiligendammensis</name>
    <dbReference type="NCBI Taxonomy" id="2714739"/>
    <lineage>
        <taxon>Bacteria</taxon>
        <taxon>Pseudomonadati</taxon>
        <taxon>Planctomycetota</taxon>
        <taxon>Planctomycetia</taxon>
        <taxon>Pirellulales</taxon>
        <taxon>Pirellulaceae</taxon>
        <taxon>Allorhodopirellula</taxon>
    </lineage>
</organism>
<gene>
    <name evidence="1" type="ORF">Poly21_24180</name>
</gene>